<evidence type="ECO:0000313" key="5">
    <source>
        <dbReference type="Proteomes" id="UP000001937"/>
    </source>
</evidence>
<organism evidence="4 5">
    <name type="scientific">Frankia casuarinae (strain DSM 45818 / CECT 9043 / HFP020203 / CcI3)</name>
    <dbReference type="NCBI Taxonomy" id="106370"/>
    <lineage>
        <taxon>Bacteria</taxon>
        <taxon>Bacillati</taxon>
        <taxon>Actinomycetota</taxon>
        <taxon>Actinomycetes</taxon>
        <taxon>Frankiales</taxon>
        <taxon>Frankiaceae</taxon>
        <taxon>Frankia</taxon>
    </lineage>
</organism>
<dbReference type="InterPro" id="IPR036457">
    <property type="entry name" value="PPM-type-like_dom_sf"/>
</dbReference>
<dbReference type="PhylomeDB" id="Q2J7Y6"/>
<dbReference type="STRING" id="106370.Francci3_3249"/>
<dbReference type="HOGENOM" id="CLU_078188_0_0_11"/>
<dbReference type="Proteomes" id="UP000001937">
    <property type="component" value="Chromosome"/>
</dbReference>
<evidence type="ECO:0000259" key="3">
    <source>
        <dbReference type="SMART" id="SM00331"/>
    </source>
</evidence>
<dbReference type="SMART" id="SM00331">
    <property type="entry name" value="PP2C_SIG"/>
    <property type="match status" value="1"/>
</dbReference>
<dbReference type="Gene3D" id="3.60.40.10">
    <property type="entry name" value="PPM-type phosphatase domain"/>
    <property type="match status" value="1"/>
</dbReference>
<evidence type="ECO:0000256" key="1">
    <source>
        <dbReference type="ARBA" id="ARBA00022801"/>
    </source>
</evidence>
<sequence length="309" mass="32607">MCNFPAAESWDETDLAACVIGGVRENAHRLGVFWRSHPATPGSSGDWVEVVDIGAGRLAICVGDAAGHGEQAARFARRFREAMRRHLLAGEEPEATMHRTMNDIAGPGDIGEMFATAFLAVVDARSGQVVYVNAGHPPALHLPGSAAGGGSCAREPRSLGPTGPILSDLFAGSEIWSSRSLTMDVGDRLLLYTDGISEARDAHGTQFGTESLSAGRIGTDSPDTLLDRLFAQLAIHAHGVDGDDRTMAILARDPLVAPAAGYSPRCRAAERTLAADGASRSSIEKQPGRERRGPSCSRYEFTGSAVRAC</sequence>
<accession>Q2J7Y6</accession>
<dbReference type="SUPFAM" id="SSF81606">
    <property type="entry name" value="PP2C-like"/>
    <property type="match status" value="1"/>
</dbReference>
<dbReference type="InterPro" id="IPR001932">
    <property type="entry name" value="PPM-type_phosphatase-like_dom"/>
</dbReference>
<feature type="region of interest" description="Disordered" evidence="2">
    <location>
        <begin position="273"/>
        <end position="296"/>
    </location>
</feature>
<dbReference type="Pfam" id="PF07228">
    <property type="entry name" value="SpoIIE"/>
    <property type="match status" value="1"/>
</dbReference>
<feature type="domain" description="PPM-type phosphatase" evidence="3">
    <location>
        <begin position="30"/>
        <end position="252"/>
    </location>
</feature>
<dbReference type="PANTHER" id="PTHR43156">
    <property type="entry name" value="STAGE II SPORULATION PROTEIN E-RELATED"/>
    <property type="match status" value="1"/>
</dbReference>
<reference evidence="4 5" key="1">
    <citation type="journal article" date="2007" name="Genome Res.">
        <title>Genome characteristics of facultatively symbiotic Frankia sp. strains reflect host range and host plant biogeography.</title>
        <authorList>
            <person name="Normand P."/>
            <person name="Lapierre P."/>
            <person name="Tisa L.S."/>
            <person name="Gogarten J.P."/>
            <person name="Alloisio N."/>
            <person name="Bagnarol E."/>
            <person name="Bassi C.A."/>
            <person name="Berry A.M."/>
            <person name="Bickhart D.M."/>
            <person name="Choisne N."/>
            <person name="Couloux A."/>
            <person name="Cournoyer B."/>
            <person name="Cruveiller S."/>
            <person name="Daubin V."/>
            <person name="Demange N."/>
            <person name="Francino M.P."/>
            <person name="Goltsman E."/>
            <person name="Huang Y."/>
            <person name="Kopp O.R."/>
            <person name="Labarre L."/>
            <person name="Lapidus A."/>
            <person name="Lavire C."/>
            <person name="Marechal J."/>
            <person name="Martinez M."/>
            <person name="Mastronunzio J.E."/>
            <person name="Mullin B.C."/>
            <person name="Niemann J."/>
            <person name="Pujic P."/>
            <person name="Rawnsley T."/>
            <person name="Rouy Z."/>
            <person name="Schenowitz C."/>
            <person name="Sellstedt A."/>
            <person name="Tavares F."/>
            <person name="Tomkins J.P."/>
            <person name="Vallenet D."/>
            <person name="Valverde C."/>
            <person name="Wall L.G."/>
            <person name="Wang Y."/>
            <person name="Medigue C."/>
            <person name="Benson D.R."/>
        </authorList>
    </citation>
    <scope>NUCLEOTIDE SEQUENCE [LARGE SCALE GENOMIC DNA]</scope>
    <source>
        <strain evidence="5">DSM 45818 / CECT 9043 / CcI3</strain>
    </source>
</reference>
<feature type="compositionally biased region" description="Basic and acidic residues" evidence="2">
    <location>
        <begin position="282"/>
        <end position="293"/>
    </location>
</feature>
<name>Q2J7Y6_FRACC</name>
<keyword evidence="5" id="KW-1185">Reference proteome</keyword>
<dbReference type="eggNOG" id="COG2208">
    <property type="taxonomic scope" value="Bacteria"/>
</dbReference>
<dbReference type="AlphaFoldDB" id="Q2J7Y6"/>
<evidence type="ECO:0000313" key="4">
    <source>
        <dbReference type="EMBL" id="ABD12606.1"/>
    </source>
</evidence>
<evidence type="ECO:0000256" key="2">
    <source>
        <dbReference type="SAM" id="MobiDB-lite"/>
    </source>
</evidence>
<dbReference type="EMBL" id="CP000249">
    <property type="protein sequence ID" value="ABD12606.1"/>
    <property type="molecule type" value="Genomic_DNA"/>
</dbReference>
<proteinExistence type="predicted"/>
<gene>
    <name evidence="4" type="ordered locus">Francci3_3249</name>
</gene>
<dbReference type="KEGG" id="fra:Francci3_3249"/>
<keyword evidence="1" id="KW-0378">Hydrolase</keyword>
<dbReference type="InterPro" id="IPR052016">
    <property type="entry name" value="Bact_Sigma-Reg"/>
</dbReference>
<dbReference type="GO" id="GO:0016791">
    <property type="term" value="F:phosphatase activity"/>
    <property type="evidence" value="ECO:0007669"/>
    <property type="project" value="TreeGrafter"/>
</dbReference>
<dbReference type="PANTHER" id="PTHR43156:SF2">
    <property type="entry name" value="STAGE II SPORULATION PROTEIN E"/>
    <property type="match status" value="1"/>
</dbReference>
<protein>
    <submittedName>
        <fullName evidence="4">Serine phosphatase</fullName>
    </submittedName>
</protein>